<organism evidence="2 3">
    <name type="scientific">Paludibaculum fermentans</name>
    <dbReference type="NCBI Taxonomy" id="1473598"/>
    <lineage>
        <taxon>Bacteria</taxon>
        <taxon>Pseudomonadati</taxon>
        <taxon>Acidobacteriota</taxon>
        <taxon>Terriglobia</taxon>
        <taxon>Bryobacterales</taxon>
        <taxon>Bryobacteraceae</taxon>
        <taxon>Paludibaculum</taxon>
    </lineage>
</organism>
<keyword evidence="3" id="KW-1185">Reference proteome</keyword>
<protein>
    <submittedName>
        <fullName evidence="2">Uncharacterized protein</fullName>
    </submittedName>
</protein>
<accession>A0A7S7NW99</accession>
<dbReference type="AlphaFoldDB" id="A0A7S7NW99"/>
<evidence type="ECO:0000313" key="2">
    <source>
        <dbReference type="EMBL" id="QOY90911.1"/>
    </source>
</evidence>
<dbReference type="RefSeq" id="WP_194452568.1">
    <property type="nucleotide sequence ID" value="NZ_CP063849.1"/>
</dbReference>
<dbReference type="Proteomes" id="UP000593892">
    <property type="component" value="Chromosome"/>
</dbReference>
<sequence>MFKRVMLAMAFTAAAYPAVKPRVLVLTDISSLAAGVREPTKAKHPPNVKLRVNGDRLDARGANDLDRDQPDSRHTALPGTIQARDTEVN</sequence>
<dbReference type="KEGG" id="pfer:IRI77_13480"/>
<feature type="region of interest" description="Disordered" evidence="1">
    <location>
        <begin position="35"/>
        <end position="89"/>
    </location>
</feature>
<gene>
    <name evidence="2" type="ORF">IRI77_13480</name>
</gene>
<evidence type="ECO:0000256" key="1">
    <source>
        <dbReference type="SAM" id="MobiDB-lite"/>
    </source>
</evidence>
<evidence type="ECO:0000313" key="3">
    <source>
        <dbReference type="Proteomes" id="UP000593892"/>
    </source>
</evidence>
<name>A0A7S7NW99_PALFE</name>
<reference evidence="2 3" key="1">
    <citation type="submission" date="2020-10" db="EMBL/GenBank/DDBJ databases">
        <title>Complete genome sequence of Paludibaculum fermentans P105T, a facultatively anaerobic acidobacterium capable of dissimilatory Fe(III) reduction.</title>
        <authorList>
            <person name="Dedysh S.N."/>
            <person name="Beletsky A.V."/>
            <person name="Kulichevskaya I.S."/>
            <person name="Mardanov A.V."/>
            <person name="Ravin N.V."/>
        </authorList>
    </citation>
    <scope>NUCLEOTIDE SEQUENCE [LARGE SCALE GENOMIC DNA]</scope>
    <source>
        <strain evidence="2 3">P105</strain>
    </source>
</reference>
<dbReference type="EMBL" id="CP063849">
    <property type="protein sequence ID" value="QOY90911.1"/>
    <property type="molecule type" value="Genomic_DNA"/>
</dbReference>
<proteinExistence type="predicted"/>
<feature type="compositionally biased region" description="Basic and acidic residues" evidence="1">
    <location>
        <begin position="52"/>
        <end position="74"/>
    </location>
</feature>